<evidence type="ECO:0000313" key="1">
    <source>
        <dbReference type="EMBL" id="KAJ4851315.1"/>
    </source>
</evidence>
<dbReference type="PANTHER" id="PTHR34427">
    <property type="entry name" value="DUF4283 DOMAIN PROTEIN"/>
    <property type="match status" value="1"/>
</dbReference>
<accession>A0A9Q0GLR3</accession>
<sequence>MGSGKVILTFDSANDKKHYIDPSQDLLSNFFDSIEPWSPNMVSYERLSWLTCYGIPLHVWDKEFFKNFGSRFGKFLGVDASTAEKVSFECAKILICTDRHEPAKHVQRISVDDKYFDIVIFEEIIYELGQIVNSQNIVFWGFDSDCTDDSSFAPLENHLQPPDVQSTPPTINVPLNIIESTYLDVINSQPSQDIPS</sequence>
<dbReference type="Proteomes" id="UP001141552">
    <property type="component" value="Unassembled WGS sequence"/>
</dbReference>
<gene>
    <name evidence="1" type="ORF">Tsubulata_040295</name>
</gene>
<evidence type="ECO:0000313" key="2">
    <source>
        <dbReference type="Proteomes" id="UP001141552"/>
    </source>
</evidence>
<protein>
    <recommendedName>
        <fullName evidence="3">DUF4283 domain-containing protein</fullName>
    </recommendedName>
</protein>
<dbReference type="OrthoDB" id="997162at2759"/>
<keyword evidence="2" id="KW-1185">Reference proteome</keyword>
<proteinExistence type="predicted"/>
<organism evidence="1 2">
    <name type="scientific">Turnera subulata</name>
    <dbReference type="NCBI Taxonomy" id="218843"/>
    <lineage>
        <taxon>Eukaryota</taxon>
        <taxon>Viridiplantae</taxon>
        <taxon>Streptophyta</taxon>
        <taxon>Embryophyta</taxon>
        <taxon>Tracheophyta</taxon>
        <taxon>Spermatophyta</taxon>
        <taxon>Magnoliopsida</taxon>
        <taxon>eudicotyledons</taxon>
        <taxon>Gunneridae</taxon>
        <taxon>Pentapetalae</taxon>
        <taxon>rosids</taxon>
        <taxon>fabids</taxon>
        <taxon>Malpighiales</taxon>
        <taxon>Passifloraceae</taxon>
        <taxon>Turnera</taxon>
    </lineage>
</organism>
<comment type="caution">
    <text evidence="1">The sequence shown here is derived from an EMBL/GenBank/DDBJ whole genome shotgun (WGS) entry which is preliminary data.</text>
</comment>
<evidence type="ECO:0008006" key="3">
    <source>
        <dbReference type="Google" id="ProtNLM"/>
    </source>
</evidence>
<dbReference type="PANTHER" id="PTHR34427:SF5">
    <property type="entry name" value="DUF4283 DOMAIN-CONTAINING PROTEIN"/>
    <property type="match status" value="1"/>
</dbReference>
<dbReference type="AlphaFoldDB" id="A0A9Q0GLR3"/>
<dbReference type="EMBL" id="JAKUCV010000082">
    <property type="protein sequence ID" value="KAJ4851315.1"/>
    <property type="molecule type" value="Genomic_DNA"/>
</dbReference>
<reference evidence="1" key="2">
    <citation type="journal article" date="2023" name="Plants (Basel)">
        <title>Annotation of the Turnera subulata (Passifloraceae) Draft Genome Reveals the S-Locus Evolved after the Divergence of Turneroideae from Passifloroideae in a Stepwise Manner.</title>
        <authorList>
            <person name="Henning P.M."/>
            <person name="Roalson E.H."/>
            <person name="Mir W."/>
            <person name="McCubbin A.G."/>
            <person name="Shore J.S."/>
        </authorList>
    </citation>
    <scope>NUCLEOTIDE SEQUENCE</scope>
    <source>
        <strain evidence="1">F60SS</strain>
    </source>
</reference>
<name>A0A9Q0GLR3_9ROSI</name>
<reference evidence="1" key="1">
    <citation type="submission" date="2022-02" db="EMBL/GenBank/DDBJ databases">
        <authorList>
            <person name="Henning P.M."/>
            <person name="McCubbin A.G."/>
            <person name="Shore J.S."/>
        </authorList>
    </citation>
    <scope>NUCLEOTIDE SEQUENCE</scope>
    <source>
        <strain evidence="1">F60SS</strain>
        <tissue evidence="1">Leaves</tissue>
    </source>
</reference>